<feature type="compositionally biased region" description="Gly residues" evidence="14">
    <location>
        <begin position="349"/>
        <end position="371"/>
    </location>
</feature>
<feature type="transmembrane region" description="Helical" evidence="15">
    <location>
        <begin position="130"/>
        <end position="149"/>
    </location>
</feature>
<dbReference type="GO" id="GO:0005216">
    <property type="term" value="F:monoatomic ion channel activity"/>
    <property type="evidence" value="ECO:0007669"/>
    <property type="project" value="InterPro"/>
</dbReference>
<dbReference type="Proteomes" id="UP000295083">
    <property type="component" value="Unassembled WGS sequence"/>
</dbReference>
<dbReference type="GO" id="GO:0007602">
    <property type="term" value="P:phototransduction"/>
    <property type="evidence" value="ECO:0007669"/>
    <property type="project" value="UniProtKB-KW"/>
</dbReference>
<proteinExistence type="inferred from homology"/>
<dbReference type="PRINTS" id="PR00251">
    <property type="entry name" value="BACTRLOPSIN"/>
</dbReference>
<evidence type="ECO:0000256" key="6">
    <source>
        <dbReference type="ARBA" id="ARBA00022925"/>
    </source>
</evidence>
<accession>A0A4R8QE65</accession>
<comment type="caution">
    <text evidence="16">The sequence shown here is derived from an EMBL/GenBank/DDBJ whole genome shotgun (WGS) entry which is preliminary data.</text>
</comment>
<evidence type="ECO:0000256" key="7">
    <source>
        <dbReference type="ARBA" id="ARBA00022989"/>
    </source>
</evidence>
<keyword evidence="7 15" id="KW-1133">Transmembrane helix</keyword>
<dbReference type="AlphaFoldDB" id="A0A4R8QE65"/>
<feature type="region of interest" description="Disordered" evidence="14">
    <location>
        <begin position="343"/>
        <end position="371"/>
    </location>
</feature>
<dbReference type="GO" id="GO:0009881">
    <property type="term" value="F:photoreceptor activity"/>
    <property type="evidence" value="ECO:0007669"/>
    <property type="project" value="UniProtKB-KW"/>
</dbReference>
<dbReference type="PANTHER" id="PTHR28286">
    <property type="match status" value="1"/>
</dbReference>
<dbReference type="CDD" id="cd15239">
    <property type="entry name" value="7tm_YRO2_fungal-like"/>
    <property type="match status" value="1"/>
</dbReference>
<evidence type="ECO:0000256" key="2">
    <source>
        <dbReference type="ARBA" id="ARBA00008130"/>
    </source>
</evidence>
<dbReference type="GO" id="GO:0005886">
    <property type="term" value="C:plasma membrane"/>
    <property type="evidence" value="ECO:0007669"/>
    <property type="project" value="TreeGrafter"/>
</dbReference>
<dbReference type="GO" id="GO:0005783">
    <property type="term" value="C:endoplasmic reticulum"/>
    <property type="evidence" value="ECO:0007669"/>
    <property type="project" value="TreeGrafter"/>
</dbReference>
<gene>
    <name evidence="16" type="ORF">C8035_v009075</name>
</gene>
<evidence type="ECO:0000256" key="11">
    <source>
        <dbReference type="ARBA" id="ARBA00023170"/>
    </source>
</evidence>
<keyword evidence="5 15" id="KW-0812">Transmembrane</keyword>
<dbReference type="InterPro" id="IPR001425">
    <property type="entry name" value="Arc/bac/fun_rhodopsins"/>
</dbReference>
<dbReference type="SUPFAM" id="SSF81321">
    <property type="entry name" value="Family A G protein-coupled receptor-like"/>
    <property type="match status" value="1"/>
</dbReference>
<evidence type="ECO:0000313" key="17">
    <source>
        <dbReference type="Proteomes" id="UP000295083"/>
    </source>
</evidence>
<protein>
    <recommendedName>
        <fullName evidence="12">Opsin-like protein carO</fullName>
    </recommendedName>
    <alternativeName>
        <fullName evidence="13">Carotenoid biosynthesis cluster protein O</fullName>
    </alternativeName>
</protein>
<dbReference type="Pfam" id="PF01036">
    <property type="entry name" value="Bac_rhodopsin"/>
    <property type="match status" value="1"/>
</dbReference>
<dbReference type="Gene3D" id="1.20.1070.10">
    <property type="entry name" value="Rhodopsin 7-helix transmembrane proteins"/>
    <property type="match status" value="1"/>
</dbReference>
<keyword evidence="17" id="KW-1185">Reference proteome</keyword>
<organism evidence="16 17">
    <name type="scientific">Colletotrichum spinosum</name>
    <dbReference type="NCBI Taxonomy" id="1347390"/>
    <lineage>
        <taxon>Eukaryota</taxon>
        <taxon>Fungi</taxon>
        <taxon>Dikarya</taxon>
        <taxon>Ascomycota</taxon>
        <taxon>Pezizomycotina</taxon>
        <taxon>Sordariomycetes</taxon>
        <taxon>Hypocreomycetidae</taxon>
        <taxon>Glomerellales</taxon>
        <taxon>Glomerellaceae</taxon>
        <taxon>Colletotrichum</taxon>
        <taxon>Colletotrichum orbiculare species complex</taxon>
    </lineage>
</organism>
<feature type="transmembrane region" description="Helical" evidence="15">
    <location>
        <begin position="102"/>
        <end position="123"/>
    </location>
</feature>
<feature type="transmembrane region" description="Helical" evidence="15">
    <location>
        <begin position="233"/>
        <end position="251"/>
    </location>
</feature>
<feature type="transmembrane region" description="Helical" evidence="15">
    <location>
        <begin position="207"/>
        <end position="227"/>
    </location>
</feature>
<evidence type="ECO:0000256" key="12">
    <source>
        <dbReference type="ARBA" id="ARBA00069581"/>
    </source>
</evidence>
<evidence type="ECO:0000256" key="13">
    <source>
        <dbReference type="ARBA" id="ARBA00078035"/>
    </source>
</evidence>
<comment type="similarity">
    <text evidence="2">Belongs to the archaeal/bacterial/fungal opsin family.</text>
</comment>
<dbReference type="FunFam" id="1.20.1070.10:FF:000160">
    <property type="entry name" value="Related to Opsin-1"/>
    <property type="match status" value="1"/>
</dbReference>
<keyword evidence="10 15" id="KW-0472">Membrane</keyword>
<reference evidence="16 17" key="1">
    <citation type="submission" date="2018-11" db="EMBL/GenBank/DDBJ databases">
        <title>Genome sequence and assembly of Colletotrichum spinosum.</title>
        <authorList>
            <person name="Gan P."/>
            <person name="Shirasu K."/>
        </authorList>
    </citation>
    <scope>NUCLEOTIDE SEQUENCE [LARGE SCALE GENOMIC DNA]</scope>
    <source>
        <strain evidence="16 17">CBS 515.97</strain>
    </source>
</reference>
<keyword evidence="4" id="KW-0716">Sensory transduction</keyword>
<keyword evidence="3" id="KW-0600">Photoreceptor protein</keyword>
<evidence type="ECO:0000256" key="3">
    <source>
        <dbReference type="ARBA" id="ARBA00022543"/>
    </source>
</evidence>
<dbReference type="InterPro" id="IPR018229">
    <property type="entry name" value="Rhodopsin_retinal_BS"/>
</dbReference>
<keyword evidence="9" id="KW-0346">Stress response</keyword>
<dbReference type="SMR" id="A0A4R8QE65"/>
<evidence type="ECO:0000256" key="1">
    <source>
        <dbReference type="ARBA" id="ARBA00004141"/>
    </source>
</evidence>
<keyword evidence="8" id="KW-0157">Chromophore</keyword>
<feature type="transmembrane region" description="Helical" evidence="15">
    <location>
        <begin position="272"/>
        <end position="290"/>
    </location>
</feature>
<dbReference type="SMART" id="SM01021">
    <property type="entry name" value="Bac_rhodopsin"/>
    <property type="match status" value="1"/>
</dbReference>
<evidence type="ECO:0000256" key="15">
    <source>
        <dbReference type="SAM" id="Phobius"/>
    </source>
</evidence>
<sequence>MCPPRYSTLAGEPLPLGLSADGVRLRCRARFCSAIASILKGRHSSQSPSTTVKTASQILNQHPILSSRIGLDATMSGNQALNTNSKVAQHADLAISVRGSDWYFAVSAIMGFSTIIFMGMSFTKRESHRLFHYITTSITFVACIAYFTMGADLGQVPIQVEFPRSYDAVSAAGTREIFYVRYIDWAITTPLLLLDLLLTAGLPWPTILMALLADEIMIVTGLVGALTSSSYKWAYWVFGMFAFFYVIYALVIDGRKHAAALGGSVQTTFQRCGVLTIFLWFLYPIAWGVAEGGNLIHPDSEAIMYGILDVLAKPGFGFLLLWGHRDIDPAALGLHIREPGQTKYHGPSGEHGGQHGHLGAGRDGAGPSNGV</sequence>
<dbReference type="PROSITE" id="PS00950">
    <property type="entry name" value="BACTERIAL_OPSIN_1"/>
    <property type="match status" value="1"/>
</dbReference>
<evidence type="ECO:0000256" key="5">
    <source>
        <dbReference type="ARBA" id="ARBA00022692"/>
    </source>
</evidence>
<evidence type="ECO:0000256" key="10">
    <source>
        <dbReference type="ARBA" id="ARBA00023136"/>
    </source>
</evidence>
<evidence type="ECO:0000256" key="8">
    <source>
        <dbReference type="ARBA" id="ARBA00022991"/>
    </source>
</evidence>
<name>A0A4R8QE65_9PEZI</name>
<dbReference type="EMBL" id="QAPG01000035">
    <property type="protein sequence ID" value="TDZ36000.1"/>
    <property type="molecule type" value="Genomic_DNA"/>
</dbReference>
<evidence type="ECO:0000256" key="14">
    <source>
        <dbReference type="SAM" id="MobiDB-lite"/>
    </source>
</evidence>
<keyword evidence="11" id="KW-0675">Receptor</keyword>
<evidence type="ECO:0000256" key="4">
    <source>
        <dbReference type="ARBA" id="ARBA00022606"/>
    </source>
</evidence>
<feature type="transmembrane region" description="Helical" evidence="15">
    <location>
        <begin position="302"/>
        <end position="322"/>
    </location>
</feature>
<dbReference type="InterPro" id="IPR043476">
    <property type="entry name" value="Yro2-like_7TM"/>
</dbReference>
<dbReference type="PANTHER" id="PTHR28286:SF1">
    <property type="entry name" value="30 KDA HEAT SHOCK PROTEIN-RELATED"/>
    <property type="match status" value="1"/>
</dbReference>
<evidence type="ECO:0000256" key="9">
    <source>
        <dbReference type="ARBA" id="ARBA00023016"/>
    </source>
</evidence>
<evidence type="ECO:0000313" key="16">
    <source>
        <dbReference type="EMBL" id="TDZ36000.1"/>
    </source>
</evidence>
<keyword evidence="6" id="KW-0681">Retinal protein</keyword>
<comment type="subcellular location">
    <subcellularLocation>
        <location evidence="1">Membrane</location>
        <topology evidence="1">Multi-pass membrane protein</topology>
    </subcellularLocation>
</comment>